<dbReference type="STRING" id="71717.A0A4Y7SGJ1"/>
<dbReference type="EMBL" id="QPFP01000131">
    <property type="protein sequence ID" value="TEB20814.1"/>
    <property type="molecule type" value="Genomic_DNA"/>
</dbReference>
<sequence>MLQAACCTRGSLPTCHFYLTDVTIECSDEVIDPDELVDSGQEGSPDVADLWVRDTEDLANGRCYPLVSVTPGKWEVKGAIKLPRGIREIRCEIHCTRRHVHYFVDIDCAGAELPEPNFKKELGRNTELSDGNWSMVISFGFTAEWELGIPSGADGALAAHINACSCDACRPGLCYTGNAIEMLQSALQLTPSDHPSMTRCLLKLGAEHTRAFQESQDLSHLDSALSAISNALDMTARSDPEFPKHLWNLARIHMLRFNLTQDISSLDEAISKLREAVETTQEEDPRLSCRQNILGHLLWLRFEGSRGLSDLSDSIDAKTMALETTLACHPHLHFLANELRHSFEAFARHVNYLVEGGETMPPEWINEKVGAHSCACDTRDLLCTLGTLLRRRFERTAASSDIDAATSVQRLLVFGTPESHPEHSSFLNDLGLSLLDRFKRHGSICDVNEAISLFQRSSSGEHPPSCHPGQGEDGRNCVANSIASCFLAKYNVTQNRSDLDDAISTLQRMVSESSNTDSTAHPCMDVWLSNLARFFDLRFQETRDPQDQSEAISIQKRLVQSSHRSEGHSCDIGPLTTTLNSSLVQFASLEDIDRAISLGRTNIKLCPESDSAELPHRLQSLAILLRHRVQPRLLGKSNVTGLAVSLPGASPKDIPGSDLPYSLAIDYLTEAVGLLRKAVALTPIEDSGFPARLHSLANCLHARFDHANDPRDIQEALAVMSRAIGLVPDRHTAIKASYQAGLAELYHCRYTETEIAEDQEETLEIWEPVLSSPFISPRERLETAVRFSRHCVDATKIIAAFDSAVDAATLMVGLDRTVAQRYSHIQGFSEMPLEGAAVACRFDRPDKALEWLEQGRCHVWNQLNTLRTPLEALLKHDPALATEISSVSKRLEEAGSTRPLTNYEMPQSRTVSLDDEARAHAKLARRWDELLVKARAIPGFESFLKPLTSSSLISNLPPSGNIVIVTAHDKRCDAIALVAGLGEPLHIPLPELTISKAREYGSIMSRKLRAHGFRHQEVDMRESDEDEIDNVERGIRRYQAQDRNILHVLKALWIEVAKPILDALGISKADDPSISTLHRIWWCPTGVLSFLPLHAAGIYTDVGSESVLDYVVSSYTPSISSLLERFRNGRQAEEDVSGLFLTSQPKVRGQKRLAGTTKEVKSIHKINEERGMRVLKIEGSMLSVDDCLRYMEEYSSVHFACHGVQSANDPLKSRLLLEAGPLELGEIMRKNLKHADLAFLSACQTSTGQAKLDNEAVHLAAGMLAAGYQRVVGTMWEIQDSHAVDVANDFYGYLLDHQEEGGEGRFDGSRSAHALHHAVRQLRARIDDAREVRGLPDEFEKSLLLWIPYVHYGY</sequence>
<accession>A0A4Y7SGJ1</accession>
<keyword evidence="3" id="KW-1185">Reference proteome</keyword>
<dbReference type="OrthoDB" id="9991317at2759"/>
<organism evidence="2 3">
    <name type="scientific">Coprinellus micaceus</name>
    <name type="common">Glistening ink-cap mushroom</name>
    <name type="synonym">Coprinus micaceus</name>
    <dbReference type="NCBI Taxonomy" id="71717"/>
    <lineage>
        <taxon>Eukaryota</taxon>
        <taxon>Fungi</taxon>
        <taxon>Dikarya</taxon>
        <taxon>Basidiomycota</taxon>
        <taxon>Agaricomycotina</taxon>
        <taxon>Agaricomycetes</taxon>
        <taxon>Agaricomycetidae</taxon>
        <taxon>Agaricales</taxon>
        <taxon>Agaricineae</taxon>
        <taxon>Psathyrellaceae</taxon>
        <taxon>Coprinellus</taxon>
    </lineage>
</organism>
<dbReference type="InterPro" id="IPR024983">
    <property type="entry name" value="CHAT_dom"/>
</dbReference>
<proteinExistence type="predicted"/>
<reference evidence="2 3" key="1">
    <citation type="journal article" date="2019" name="Nat. Ecol. Evol.">
        <title>Megaphylogeny resolves global patterns of mushroom evolution.</title>
        <authorList>
            <person name="Varga T."/>
            <person name="Krizsan K."/>
            <person name="Foldi C."/>
            <person name="Dima B."/>
            <person name="Sanchez-Garcia M."/>
            <person name="Sanchez-Ramirez S."/>
            <person name="Szollosi G.J."/>
            <person name="Szarkandi J.G."/>
            <person name="Papp V."/>
            <person name="Albert L."/>
            <person name="Andreopoulos W."/>
            <person name="Angelini C."/>
            <person name="Antonin V."/>
            <person name="Barry K.W."/>
            <person name="Bougher N.L."/>
            <person name="Buchanan P."/>
            <person name="Buyck B."/>
            <person name="Bense V."/>
            <person name="Catcheside P."/>
            <person name="Chovatia M."/>
            <person name="Cooper J."/>
            <person name="Damon W."/>
            <person name="Desjardin D."/>
            <person name="Finy P."/>
            <person name="Geml J."/>
            <person name="Haridas S."/>
            <person name="Hughes K."/>
            <person name="Justo A."/>
            <person name="Karasinski D."/>
            <person name="Kautmanova I."/>
            <person name="Kiss B."/>
            <person name="Kocsube S."/>
            <person name="Kotiranta H."/>
            <person name="LaButti K.M."/>
            <person name="Lechner B.E."/>
            <person name="Liimatainen K."/>
            <person name="Lipzen A."/>
            <person name="Lukacs Z."/>
            <person name="Mihaltcheva S."/>
            <person name="Morgado L.N."/>
            <person name="Niskanen T."/>
            <person name="Noordeloos M.E."/>
            <person name="Ohm R.A."/>
            <person name="Ortiz-Santana B."/>
            <person name="Ovrebo C."/>
            <person name="Racz N."/>
            <person name="Riley R."/>
            <person name="Savchenko A."/>
            <person name="Shiryaev A."/>
            <person name="Soop K."/>
            <person name="Spirin V."/>
            <person name="Szebenyi C."/>
            <person name="Tomsovsky M."/>
            <person name="Tulloss R.E."/>
            <person name="Uehling J."/>
            <person name="Grigoriev I.V."/>
            <person name="Vagvolgyi C."/>
            <person name="Papp T."/>
            <person name="Martin F.M."/>
            <person name="Miettinen O."/>
            <person name="Hibbett D.S."/>
            <person name="Nagy L.G."/>
        </authorList>
    </citation>
    <scope>NUCLEOTIDE SEQUENCE [LARGE SCALE GENOMIC DNA]</scope>
    <source>
        <strain evidence="2 3">FP101781</strain>
    </source>
</reference>
<dbReference type="Proteomes" id="UP000298030">
    <property type="component" value="Unassembled WGS sequence"/>
</dbReference>
<protein>
    <recommendedName>
        <fullName evidence="1">CHAT domain-containing protein</fullName>
    </recommendedName>
</protein>
<comment type="caution">
    <text evidence="2">The sequence shown here is derived from an EMBL/GenBank/DDBJ whole genome shotgun (WGS) entry which is preliminary data.</text>
</comment>
<dbReference type="SUPFAM" id="SSF48452">
    <property type="entry name" value="TPR-like"/>
    <property type="match status" value="1"/>
</dbReference>
<evidence type="ECO:0000259" key="1">
    <source>
        <dbReference type="Pfam" id="PF12770"/>
    </source>
</evidence>
<evidence type="ECO:0000313" key="3">
    <source>
        <dbReference type="Proteomes" id="UP000298030"/>
    </source>
</evidence>
<dbReference type="InterPro" id="IPR011990">
    <property type="entry name" value="TPR-like_helical_dom_sf"/>
</dbReference>
<dbReference type="Gene3D" id="1.25.40.10">
    <property type="entry name" value="Tetratricopeptide repeat domain"/>
    <property type="match status" value="1"/>
</dbReference>
<dbReference type="Pfam" id="PF12770">
    <property type="entry name" value="CHAT"/>
    <property type="match status" value="1"/>
</dbReference>
<gene>
    <name evidence="2" type="ORF">FA13DRAFT_1819953</name>
</gene>
<feature type="domain" description="CHAT" evidence="1">
    <location>
        <begin position="1048"/>
        <end position="1353"/>
    </location>
</feature>
<name>A0A4Y7SGJ1_COPMI</name>
<evidence type="ECO:0000313" key="2">
    <source>
        <dbReference type="EMBL" id="TEB20814.1"/>
    </source>
</evidence>